<dbReference type="EMBL" id="PQXN01000291">
    <property type="protein sequence ID" value="TGO47125.1"/>
    <property type="molecule type" value="Genomic_DNA"/>
</dbReference>
<feature type="coiled-coil region" evidence="1">
    <location>
        <begin position="665"/>
        <end position="704"/>
    </location>
</feature>
<organism evidence="3 4">
    <name type="scientific">Botryotinia convoluta</name>
    <dbReference type="NCBI Taxonomy" id="54673"/>
    <lineage>
        <taxon>Eukaryota</taxon>
        <taxon>Fungi</taxon>
        <taxon>Dikarya</taxon>
        <taxon>Ascomycota</taxon>
        <taxon>Pezizomycotina</taxon>
        <taxon>Leotiomycetes</taxon>
        <taxon>Helotiales</taxon>
        <taxon>Sclerotiniaceae</taxon>
        <taxon>Botryotinia</taxon>
    </lineage>
</organism>
<sequence>MSYTNPKVSSPVLGQRNFAYARNYFPARSPILGGRDSSEDELDNVSVTNSIATHPGMSRGKATGRSWPWQPPITSRKPLTAIARPGPERQLSSSPEYTPASPAFAPVGFTNPRSPEFAPRSPNFNPGSSGSSNALYARYQRQPQSLAPGPSSLPDYQSPGMNYREHFTSYRVRPQNSFAVQPQPILPSVASDLLRNLGSTNNSNISWTHSKVSSRKRPFEEDDDFFAPPSKRREYSATQLSGLYNESTARAADQTLQNARNRVYAGRNHSITPAEEDVEMKDSRAPANSNNHAGMAYAAAPQSPRGLAADEYNRPRVSFPSEIEYATTETAFGPNYSGEPGLVIQQKPISAPARGTSSLNSAVATEQAHRNGTSFGSSLPQNSPQLPSFGSLFSRPSPGQYPQASSHTSNNDYPMESQNNVNHDNVISLSPQRSIRAEVFHSLEARNGSVDSDTVDPLILHSYSPSPALSEDSIHGTENQNSIENPPVASPQEENPINRHETDSVTLAEDTPRLSIEAPDNFDNESVVSHHSNNNNDDNNNNQFLTLQEKVSNLGVELDEVQEELDNRRMEFDDLNTQNTHCDTQISTLSTDVEALEQKTQAQCDETTQLRNEVNTLKAEASEHQSRFEELIKLVVEVTERSNLHGERIMKLTQRDAGAENGTANNNNEDEVAALKEEVARLQKEVLTLQNEALKKEIAELRASRGLWVIWEGVDGVWCEVL</sequence>
<proteinExistence type="predicted"/>
<feature type="compositionally biased region" description="Low complexity" evidence="2">
    <location>
        <begin position="121"/>
        <end position="133"/>
    </location>
</feature>
<gene>
    <name evidence="3" type="ORF">BCON_0292g00070</name>
</gene>
<keyword evidence="4" id="KW-1185">Reference proteome</keyword>
<feature type="region of interest" description="Disordered" evidence="2">
    <location>
        <begin position="523"/>
        <end position="542"/>
    </location>
</feature>
<evidence type="ECO:0000256" key="1">
    <source>
        <dbReference type="SAM" id="Coils"/>
    </source>
</evidence>
<feature type="region of interest" description="Disordered" evidence="2">
    <location>
        <begin position="461"/>
        <end position="510"/>
    </location>
</feature>
<protein>
    <submittedName>
        <fullName evidence="3">Uncharacterized protein</fullName>
    </submittedName>
</protein>
<dbReference type="OrthoDB" id="3532490at2759"/>
<feature type="region of interest" description="Disordered" evidence="2">
    <location>
        <begin position="206"/>
        <end position="229"/>
    </location>
</feature>
<dbReference type="Proteomes" id="UP000297527">
    <property type="component" value="Unassembled WGS sequence"/>
</dbReference>
<feature type="region of interest" description="Disordered" evidence="2">
    <location>
        <begin position="50"/>
        <end position="133"/>
    </location>
</feature>
<feature type="coiled-coil region" evidence="1">
    <location>
        <begin position="607"/>
        <end position="634"/>
    </location>
</feature>
<feature type="coiled-coil region" evidence="1">
    <location>
        <begin position="544"/>
        <end position="578"/>
    </location>
</feature>
<keyword evidence="1" id="KW-0175">Coiled coil</keyword>
<reference evidence="3 4" key="1">
    <citation type="submission" date="2017-12" db="EMBL/GenBank/DDBJ databases">
        <title>Comparative genomics of Botrytis spp.</title>
        <authorList>
            <person name="Valero-Jimenez C.A."/>
            <person name="Tapia P."/>
            <person name="Veloso J."/>
            <person name="Silva-Moreno E."/>
            <person name="Staats M."/>
            <person name="Valdes J.H."/>
            <person name="Van Kan J.A.L."/>
        </authorList>
    </citation>
    <scope>NUCLEOTIDE SEQUENCE [LARGE SCALE GENOMIC DNA]</scope>
    <source>
        <strain evidence="3 4">MUCL11595</strain>
    </source>
</reference>
<comment type="caution">
    <text evidence="3">The sequence shown here is derived from an EMBL/GenBank/DDBJ whole genome shotgun (WGS) entry which is preliminary data.</text>
</comment>
<feature type="compositionally biased region" description="Low complexity" evidence="2">
    <location>
        <begin position="377"/>
        <end position="388"/>
    </location>
</feature>
<feature type="compositionally biased region" description="Polar residues" evidence="2">
    <location>
        <begin position="355"/>
        <end position="376"/>
    </location>
</feature>
<evidence type="ECO:0000313" key="3">
    <source>
        <dbReference type="EMBL" id="TGO47125.1"/>
    </source>
</evidence>
<accession>A0A4Z1HEC9</accession>
<feature type="region of interest" description="Disordered" evidence="2">
    <location>
        <begin position="352"/>
        <end position="422"/>
    </location>
</feature>
<name>A0A4Z1HEC9_9HELO</name>
<dbReference type="AlphaFoldDB" id="A0A4Z1HEC9"/>
<dbReference type="Gene3D" id="1.10.287.1490">
    <property type="match status" value="1"/>
</dbReference>
<evidence type="ECO:0000256" key="2">
    <source>
        <dbReference type="SAM" id="MobiDB-lite"/>
    </source>
</evidence>
<feature type="compositionally biased region" description="Low complexity" evidence="2">
    <location>
        <begin position="533"/>
        <end position="542"/>
    </location>
</feature>
<feature type="compositionally biased region" description="Polar residues" evidence="2">
    <location>
        <begin position="400"/>
        <end position="422"/>
    </location>
</feature>
<evidence type="ECO:0000313" key="4">
    <source>
        <dbReference type="Proteomes" id="UP000297527"/>
    </source>
</evidence>